<protein>
    <submittedName>
        <fullName evidence="1">Uncharacterized protein</fullName>
    </submittedName>
</protein>
<evidence type="ECO:0000313" key="1">
    <source>
        <dbReference type="EMBL" id="MDQ0201661.1"/>
    </source>
</evidence>
<dbReference type="InterPro" id="IPR021617">
    <property type="entry name" value="DUF3231"/>
</dbReference>
<accession>A0ABT9Y264</accession>
<dbReference type="InterPro" id="IPR012347">
    <property type="entry name" value="Ferritin-like"/>
</dbReference>
<dbReference type="EMBL" id="JAUSTW010000011">
    <property type="protein sequence ID" value="MDQ0201661.1"/>
    <property type="molecule type" value="Genomic_DNA"/>
</dbReference>
<sequence length="72" mass="8224">MVTIMTSRGVPITSSELANLWMAYQEKTMILRILEHFIENANDAEKQLLQSHYNSAAKNVEMITSIFQHEGV</sequence>
<comment type="caution">
    <text evidence="1">The sequence shown here is derived from an EMBL/GenBank/DDBJ whole genome shotgun (WGS) entry which is preliminary data.</text>
</comment>
<reference evidence="1 2" key="1">
    <citation type="submission" date="2023-07" db="EMBL/GenBank/DDBJ databases">
        <title>Genomic Encyclopedia of Type Strains, Phase IV (KMG-IV): sequencing the most valuable type-strain genomes for metagenomic binning, comparative biology and taxonomic classification.</title>
        <authorList>
            <person name="Goeker M."/>
        </authorList>
    </citation>
    <scope>NUCLEOTIDE SEQUENCE [LARGE SCALE GENOMIC DNA]</scope>
    <source>
        <strain evidence="1 2">DSM 27594</strain>
    </source>
</reference>
<dbReference type="Pfam" id="PF11553">
    <property type="entry name" value="DUF3231"/>
    <property type="match status" value="1"/>
</dbReference>
<name>A0ABT9Y264_9BACI</name>
<gene>
    <name evidence="1" type="ORF">J2S10_004871</name>
</gene>
<keyword evidence="2" id="KW-1185">Reference proteome</keyword>
<organism evidence="1 2">
    <name type="scientific">Neobacillus ginsengisoli</name>
    <dbReference type="NCBI Taxonomy" id="904295"/>
    <lineage>
        <taxon>Bacteria</taxon>
        <taxon>Bacillati</taxon>
        <taxon>Bacillota</taxon>
        <taxon>Bacilli</taxon>
        <taxon>Bacillales</taxon>
        <taxon>Bacillaceae</taxon>
        <taxon>Neobacillus</taxon>
    </lineage>
</organism>
<proteinExistence type="predicted"/>
<dbReference type="Proteomes" id="UP001224122">
    <property type="component" value="Unassembled WGS sequence"/>
</dbReference>
<dbReference type="Gene3D" id="1.20.1260.10">
    <property type="match status" value="1"/>
</dbReference>
<evidence type="ECO:0000313" key="2">
    <source>
        <dbReference type="Proteomes" id="UP001224122"/>
    </source>
</evidence>